<dbReference type="InterPro" id="IPR050297">
    <property type="entry name" value="LipidA_mod_glycosyltrf_83"/>
</dbReference>
<dbReference type="Proteomes" id="UP000608513">
    <property type="component" value="Unassembled WGS sequence"/>
</dbReference>
<keyword evidence="5 8" id="KW-0812">Transmembrane</keyword>
<evidence type="ECO:0000256" key="5">
    <source>
        <dbReference type="ARBA" id="ARBA00022692"/>
    </source>
</evidence>
<accession>A0A923MUC4</accession>
<feature type="transmembrane region" description="Helical" evidence="8">
    <location>
        <begin position="250"/>
        <end position="277"/>
    </location>
</feature>
<evidence type="ECO:0000313" key="10">
    <source>
        <dbReference type="EMBL" id="MBC5784908.1"/>
    </source>
</evidence>
<evidence type="ECO:0000256" key="3">
    <source>
        <dbReference type="ARBA" id="ARBA00022676"/>
    </source>
</evidence>
<sequence>MKHSLRLALLFLACCIGGFLWMNRTIVLYDEGIVLTGAMRVLAGDLLHRDFYANYGPGQFYALAALFQVFGQSVLVERWWDIVVRAGIVVLVYQLLAPRVRPVAAWTAVAVSAAWLWSVGSPSYPPYPALLFSLAATLLMARALESGSTKAAAGAGVCVAAAALFRYDIGFFALCALVAGTVAARWQPGSRTVPVAELKALVLPAGGIVAALLLVYAVTGALPDFLHDVVFFPADNYARTRGLPFPSPGIWFQGASLALLGIYLPLAACAAGAWALWAQGRNGVAEEDTPARLLAFLLIPLTAIFYLKGVVRVSLDHMQLSLLPSVALLAVTWHLVRARVPRIAVAALCTVNVVVAAVSLLNHESANDVMGREVARAGLGALAADMQHLEPERRAAVRYVAEHLQPGERLFVGVTGHDRIFINDVSAYFLTGRLPATKWHHFDPGLQNRAFIQASMIKELQKQSPKLVWVESTFDGVVEPNDSARSSGVRMLDNYLLWAYEPVEQFGTILIMKRKAAPGS</sequence>
<evidence type="ECO:0000256" key="7">
    <source>
        <dbReference type="ARBA" id="ARBA00023136"/>
    </source>
</evidence>
<evidence type="ECO:0000313" key="11">
    <source>
        <dbReference type="Proteomes" id="UP000608513"/>
    </source>
</evidence>
<keyword evidence="3" id="KW-0328">Glycosyltransferase</keyword>
<feature type="transmembrane region" description="Helical" evidence="8">
    <location>
        <begin position="198"/>
        <end position="218"/>
    </location>
</feature>
<feature type="transmembrane region" description="Helical" evidence="8">
    <location>
        <begin position="289"/>
        <end position="307"/>
    </location>
</feature>
<dbReference type="Pfam" id="PF13231">
    <property type="entry name" value="PMT_2"/>
    <property type="match status" value="1"/>
</dbReference>
<keyword evidence="6 8" id="KW-1133">Transmembrane helix</keyword>
<name>A0A923MUC4_9BURK</name>
<comment type="subcellular location">
    <subcellularLocation>
        <location evidence="1">Cell membrane</location>
        <topology evidence="1">Multi-pass membrane protein</topology>
    </subcellularLocation>
</comment>
<dbReference type="PANTHER" id="PTHR33908:SF11">
    <property type="entry name" value="MEMBRANE PROTEIN"/>
    <property type="match status" value="1"/>
</dbReference>
<evidence type="ECO:0000256" key="6">
    <source>
        <dbReference type="ARBA" id="ARBA00022989"/>
    </source>
</evidence>
<evidence type="ECO:0000256" key="8">
    <source>
        <dbReference type="SAM" id="Phobius"/>
    </source>
</evidence>
<evidence type="ECO:0000256" key="2">
    <source>
        <dbReference type="ARBA" id="ARBA00022475"/>
    </source>
</evidence>
<dbReference type="PANTHER" id="PTHR33908">
    <property type="entry name" value="MANNOSYLTRANSFERASE YKCB-RELATED"/>
    <property type="match status" value="1"/>
</dbReference>
<evidence type="ECO:0000256" key="4">
    <source>
        <dbReference type="ARBA" id="ARBA00022679"/>
    </source>
</evidence>
<dbReference type="RefSeq" id="WP_187077648.1">
    <property type="nucleotide sequence ID" value="NZ_JACORT010000008.1"/>
</dbReference>
<feature type="transmembrane region" description="Helical" evidence="8">
    <location>
        <begin position="343"/>
        <end position="361"/>
    </location>
</feature>
<evidence type="ECO:0000259" key="9">
    <source>
        <dbReference type="Pfam" id="PF13231"/>
    </source>
</evidence>
<dbReference type="GO" id="GO:0005886">
    <property type="term" value="C:plasma membrane"/>
    <property type="evidence" value="ECO:0007669"/>
    <property type="project" value="UniProtKB-SubCell"/>
</dbReference>
<keyword evidence="11" id="KW-1185">Reference proteome</keyword>
<feature type="transmembrane region" description="Helical" evidence="8">
    <location>
        <begin position="164"/>
        <end position="186"/>
    </location>
</feature>
<protein>
    <submittedName>
        <fullName evidence="10">Glycosyltransferase family 39 protein</fullName>
    </submittedName>
</protein>
<evidence type="ECO:0000256" key="1">
    <source>
        <dbReference type="ARBA" id="ARBA00004651"/>
    </source>
</evidence>
<keyword evidence="2" id="KW-1003">Cell membrane</keyword>
<feature type="transmembrane region" description="Helical" evidence="8">
    <location>
        <begin position="319"/>
        <end position="336"/>
    </location>
</feature>
<proteinExistence type="predicted"/>
<dbReference type="GO" id="GO:0016763">
    <property type="term" value="F:pentosyltransferase activity"/>
    <property type="evidence" value="ECO:0007669"/>
    <property type="project" value="TreeGrafter"/>
</dbReference>
<reference evidence="10" key="1">
    <citation type="submission" date="2020-08" db="EMBL/GenBank/DDBJ databases">
        <title>Ramlibacter sp. USB13 16S ribosomal RNA gene genome sequencing and assembly.</title>
        <authorList>
            <person name="Kang M."/>
        </authorList>
    </citation>
    <scope>NUCLEOTIDE SEQUENCE</scope>
    <source>
        <strain evidence="10">USB13</strain>
    </source>
</reference>
<keyword evidence="7 8" id="KW-0472">Membrane</keyword>
<gene>
    <name evidence="10" type="ORF">H8N03_18320</name>
</gene>
<keyword evidence="4" id="KW-0808">Transferase</keyword>
<dbReference type="AlphaFoldDB" id="A0A923MUC4"/>
<feature type="transmembrane region" description="Helical" evidence="8">
    <location>
        <begin position="127"/>
        <end position="144"/>
    </location>
</feature>
<organism evidence="10 11">
    <name type="scientific">Ramlibacter cellulosilyticus</name>
    <dbReference type="NCBI Taxonomy" id="2764187"/>
    <lineage>
        <taxon>Bacteria</taxon>
        <taxon>Pseudomonadati</taxon>
        <taxon>Pseudomonadota</taxon>
        <taxon>Betaproteobacteria</taxon>
        <taxon>Burkholderiales</taxon>
        <taxon>Comamonadaceae</taxon>
        <taxon>Ramlibacter</taxon>
    </lineage>
</organism>
<feature type="domain" description="Glycosyltransferase RgtA/B/C/D-like" evidence="9">
    <location>
        <begin position="57"/>
        <end position="184"/>
    </location>
</feature>
<dbReference type="InterPro" id="IPR038731">
    <property type="entry name" value="RgtA/B/C-like"/>
</dbReference>
<dbReference type="EMBL" id="JACORT010000008">
    <property type="protein sequence ID" value="MBC5784908.1"/>
    <property type="molecule type" value="Genomic_DNA"/>
</dbReference>
<feature type="transmembrane region" description="Helical" evidence="8">
    <location>
        <begin position="103"/>
        <end position="120"/>
    </location>
</feature>
<dbReference type="GO" id="GO:0009103">
    <property type="term" value="P:lipopolysaccharide biosynthetic process"/>
    <property type="evidence" value="ECO:0007669"/>
    <property type="project" value="UniProtKB-ARBA"/>
</dbReference>
<comment type="caution">
    <text evidence="10">The sequence shown here is derived from an EMBL/GenBank/DDBJ whole genome shotgun (WGS) entry which is preliminary data.</text>
</comment>